<feature type="transmembrane region" description="Helical" evidence="8">
    <location>
        <begin position="235"/>
        <end position="256"/>
    </location>
</feature>
<dbReference type="Proteomes" id="UP000256601">
    <property type="component" value="Unassembled WGS sequence"/>
</dbReference>
<evidence type="ECO:0000256" key="7">
    <source>
        <dbReference type="ARBA" id="ARBA00023177"/>
    </source>
</evidence>
<evidence type="ECO:0000256" key="1">
    <source>
        <dbReference type="ARBA" id="ARBA00004141"/>
    </source>
</evidence>
<feature type="transmembrane region" description="Helical" evidence="8">
    <location>
        <begin position="48"/>
        <end position="66"/>
    </location>
</feature>
<feature type="transmembrane region" description="Helical" evidence="8">
    <location>
        <begin position="104"/>
        <end position="122"/>
    </location>
</feature>
<organism evidence="10 12">
    <name type="scientific">Yarrowia lipolytica</name>
    <name type="common">Candida lipolytica</name>
    <dbReference type="NCBI Taxonomy" id="4952"/>
    <lineage>
        <taxon>Eukaryota</taxon>
        <taxon>Fungi</taxon>
        <taxon>Dikarya</taxon>
        <taxon>Ascomycota</taxon>
        <taxon>Saccharomycotina</taxon>
        <taxon>Dipodascomycetes</taxon>
        <taxon>Dipodascales</taxon>
        <taxon>Dipodascales incertae sedis</taxon>
        <taxon>Yarrowia</taxon>
    </lineage>
</organism>
<dbReference type="Gene3D" id="1.10.3430.10">
    <property type="entry name" value="Ammonium transporter AmtB like domains"/>
    <property type="match status" value="1"/>
</dbReference>
<proteinExistence type="inferred from homology"/>
<name>A0A1D8N5G4_YARLL</name>
<dbReference type="EMBL" id="CP017553">
    <property type="protein sequence ID" value="AOW00875.1"/>
    <property type="molecule type" value="Genomic_DNA"/>
</dbReference>
<dbReference type="InterPro" id="IPR018047">
    <property type="entry name" value="Ammonium_transpt_CS"/>
</dbReference>
<evidence type="ECO:0000256" key="4">
    <source>
        <dbReference type="ARBA" id="ARBA00022692"/>
    </source>
</evidence>
<evidence type="ECO:0000313" key="12">
    <source>
        <dbReference type="Proteomes" id="UP000182444"/>
    </source>
</evidence>
<dbReference type="SUPFAM" id="SSF111352">
    <property type="entry name" value="Ammonium transporter"/>
    <property type="match status" value="1"/>
</dbReference>
<evidence type="ECO:0000256" key="8">
    <source>
        <dbReference type="RuleBase" id="RU362002"/>
    </source>
</evidence>
<accession>A0A1D8N5G4</accession>
<dbReference type="FunFam" id="1.10.3430.10:FF:000011">
    <property type="entry name" value="Ammonium transporter"/>
    <property type="match status" value="1"/>
</dbReference>
<keyword evidence="3 8" id="KW-0813">Transport</keyword>
<dbReference type="OrthoDB" id="534912at2759"/>
<feature type="transmembrane region" description="Helical" evidence="8">
    <location>
        <begin position="16"/>
        <end position="36"/>
    </location>
</feature>
<feature type="transmembrane region" description="Helical" evidence="8">
    <location>
        <begin position="206"/>
        <end position="223"/>
    </location>
</feature>
<dbReference type="VEuPathDB" id="FungiDB:YALI1_A20201g"/>
<evidence type="ECO:0000256" key="2">
    <source>
        <dbReference type="ARBA" id="ARBA00005887"/>
    </source>
</evidence>
<keyword evidence="7 8" id="KW-0924">Ammonia transport</keyword>
<feature type="transmembrane region" description="Helical" evidence="8">
    <location>
        <begin position="319"/>
        <end position="340"/>
    </location>
</feature>
<reference evidence="10 12" key="1">
    <citation type="journal article" date="2016" name="PLoS ONE">
        <title>Sequence Assembly of Yarrowia lipolytica Strain W29/CLIB89 Shows Transposable Element Diversity.</title>
        <authorList>
            <person name="Magnan C."/>
            <person name="Yu J."/>
            <person name="Chang I."/>
            <person name="Jahn E."/>
            <person name="Kanomata Y."/>
            <person name="Wu J."/>
            <person name="Zeller M."/>
            <person name="Oakes M."/>
            <person name="Baldi P."/>
            <person name="Sandmeyer S."/>
        </authorList>
    </citation>
    <scope>NUCLEOTIDE SEQUENCE [LARGE SCALE GENOMIC DNA]</scope>
    <source>
        <strain evidence="10">CLIB89</strain>
        <strain evidence="12">CLIB89(W29)</strain>
    </source>
</reference>
<dbReference type="PANTHER" id="PTHR43029:SF3">
    <property type="entry name" value="AMMONIUM TRANSPORTER 3"/>
    <property type="match status" value="1"/>
</dbReference>
<dbReference type="KEGG" id="yli:2906029"/>
<sequence length="455" mass="49339">MSEPTLESLQYTINTAYMLVASAGVFVITPGIGLFYAGMLRKNSAMQVIVQSYITTFVVTIQWWIWGYALALGDGSSFLGNLNMAFLKDSNPGPLVEGGPVPSAAYFIFSVFFPVCTVQIFLGSTAERGRMIPAQIIGFLFTTVVYCPLAYWFWAPKGWLLVLGTLDFAGGAPVHIAGGTASLAYAMFLGPRKITPRFHAYKPHNATMSMIGTTLIWYGWLFFNSGTLQAVNTRTAYIMLNTHLSASAAGMTYVIYDKIFHKKFSMMGACEGAIAGLVAVTPSCGYVAPWAAFTGGIMTALVCRLTINVNKWLRVDDAIYSFNLHAIGGCMGSLVTGFFASSTWTDMDGSKDAIAGGWIANHWVQIPYQLAGLGATIGWTFVVTYILCFVVDKIPGLKLRVDEDQELKGMDAYDILESAGETIDGVIVNTTEILVAHTPAHTPDSGSFVRGEKKE</sequence>
<evidence type="ECO:0000256" key="3">
    <source>
        <dbReference type="ARBA" id="ARBA00022448"/>
    </source>
</evidence>
<keyword evidence="5 8" id="KW-1133">Transmembrane helix</keyword>
<keyword evidence="6 8" id="KW-0472">Membrane</keyword>
<feature type="domain" description="Ammonium transporter AmtB-like" evidence="9">
    <location>
        <begin position="17"/>
        <end position="416"/>
    </location>
</feature>
<dbReference type="Pfam" id="PF00909">
    <property type="entry name" value="Ammonium_transp"/>
    <property type="match status" value="1"/>
</dbReference>
<evidence type="ECO:0000256" key="5">
    <source>
        <dbReference type="ARBA" id="ARBA00022989"/>
    </source>
</evidence>
<evidence type="ECO:0000313" key="11">
    <source>
        <dbReference type="EMBL" id="RDW28070.1"/>
    </source>
</evidence>
<dbReference type="EMBL" id="KZ858956">
    <property type="protein sequence ID" value="RDW28070.1"/>
    <property type="molecule type" value="Genomic_DNA"/>
</dbReference>
<evidence type="ECO:0000313" key="10">
    <source>
        <dbReference type="EMBL" id="AOW00875.1"/>
    </source>
</evidence>
<comment type="caution">
    <text evidence="8">Lacks conserved residue(s) required for the propagation of feature annotation.</text>
</comment>
<dbReference type="PANTHER" id="PTHR43029">
    <property type="entry name" value="AMMONIUM TRANSPORTER MEP2"/>
    <property type="match status" value="1"/>
</dbReference>
<dbReference type="GO" id="GO:0008519">
    <property type="term" value="F:ammonium channel activity"/>
    <property type="evidence" value="ECO:0007669"/>
    <property type="project" value="InterPro"/>
</dbReference>
<keyword evidence="4 8" id="KW-0812">Transmembrane</keyword>
<reference evidence="11 13" key="2">
    <citation type="submission" date="2018-07" db="EMBL/GenBank/DDBJ databases">
        <title>Draft Genome Assemblies for Five Robust Yarrowia lipolytica Strains Exhibiting High Lipid Production and Pentose Sugar Utilization and Sugar Alcohol Secretion from Undetoxified Lignocellulosic Biomass Hydrolysates.</title>
        <authorList>
            <consortium name="DOE Joint Genome Institute"/>
            <person name="Walker C."/>
            <person name="Ryu S."/>
            <person name="Na H."/>
            <person name="Zane M."/>
            <person name="LaButti K."/>
            <person name="Lipzen A."/>
            <person name="Haridas S."/>
            <person name="Barry K."/>
            <person name="Grigoriev I.V."/>
            <person name="Quarterman J."/>
            <person name="Slininger P."/>
            <person name="Dien B."/>
            <person name="Trinh C.T."/>
        </authorList>
    </citation>
    <scope>NUCLEOTIDE SEQUENCE [LARGE SCALE GENOMIC DNA]</scope>
    <source>
        <strain evidence="11 13">YB392</strain>
    </source>
</reference>
<comment type="similarity">
    <text evidence="2 8">Belongs to the ammonia transporter channel (TC 1.A.11.2) family.</text>
</comment>
<dbReference type="PROSITE" id="PS01219">
    <property type="entry name" value="AMMONIUM_TRANSP"/>
    <property type="match status" value="1"/>
</dbReference>
<dbReference type="InterPro" id="IPR001905">
    <property type="entry name" value="Ammonium_transpt"/>
</dbReference>
<evidence type="ECO:0000313" key="13">
    <source>
        <dbReference type="Proteomes" id="UP000256601"/>
    </source>
</evidence>
<feature type="transmembrane region" description="Helical" evidence="8">
    <location>
        <begin position="134"/>
        <end position="154"/>
    </location>
</feature>
<gene>
    <name evidence="11" type="ORF">B0I71DRAFT_113975</name>
    <name evidence="10" type="ORF">YALI1_A20201g</name>
</gene>
<comment type="subcellular location">
    <subcellularLocation>
        <location evidence="8">Cell membrane</location>
        <topology evidence="8">Multi-pass membrane protein</topology>
    </subcellularLocation>
    <subcellularLocation>
        <location evidence="1">Membrane</location>
        <topology evidence="1">Multi-pass membrane protein</topology>
    </subcellularLocation>
</comment>
<dbReference type="GO" id="GO:0005886">
    <property type="term" value="C:plasma membrane"/>
    <property type="evidence" value="ECO:0007669"/>
    <property type="project" value="UniProtKB-SubCell"/>
</dbReference>
<feature type="transmembrane region" description="Helical" evidence="8">
    <location>
        <begin position="370"/>
        <end position="391"/>
    </location>
</feature>
<evidence type="ECO:0000256" key="6">
    <source>
        <dbReference type="ARBA" id="ARBA00023136"/>
    </source>
</evidence>
<dbReference type="InterPro" id="IPR024041">
    <property type="entry name" value="NH4_transpt_AmtB-like_dom"/>
</dbReference>
<protein>
    <recommendedName>
        <fullName evidence="8">Ammonium transporter</fullName>
    </recommendedName>
</protein>
<dbReference type="InterPro" id="IPR029020">
    <property type="entry name" value="Ammonium/urea_transptr"/>
</dbReference>
<dbReference type="AlphaFoldDB" id="A0A1D8N5G4"/>
<evidence type="ECO:0000259" key="9">
    <source>
        <dbReference type="Pfam" id="PF00909"/>
    </source>
</evidence>
<dbReference type="eggNOG" id="KOG0682">
    <property type="taxonomic scope" value="Eukaryota"/>
</dbReference>
<dbReference type="VEuPathDB" id="FungiDB:YALI0_A19228g"/>
<dbReference type="NCBIfam" id="TIGR00836">
    <property type="entry name" value="amt"/>
    <property type="match status" value="1"/>
</dbReference>
<dbReference type="Proteomes" id="UP000182444">
    <property type="component" value="Chromosome 1A"/>
</dbReference>